<dbReference type="RefSeq" id="WP_141362205.1">
    <property type="nucleotide sequence ID" value="NZ_BAAAJL010000001.1"/>
</dbReference>
<comment type="caution">
    <text evidence="6">The sequence shown here is derived from an EMBL/GenBank/DDBJ whole genome shotgun (WGS) entry which is preliminary data.</text>
</comment>
<dbReference type="OrthoDB" id="9802426at2"/>
<dbReference type="Gene3D" id="3.40.50.2300">
    <property type="match status" value="1"/>
</dbReference>
<keyword evidence="1 3" id="KW-0238">DNA-binding</keyword>
<dbReference type="SUPFAM" id="SSF52172">
    <property type="entry name" value="CheY-like"/>
    <property type="match status" value="1"/>
</dbReference>
<dbReference type="EMBL" id="BJNY01000004">
    <property type="protein sequence ID" value="GED05284.1"/>
    <property type="molecule type" value="Genomic_DNA"/>
</dbReference>
<organism evidence="6 7">
    <name type="scientific">Glutamicibacter uratoxydans</name>
    <name type="common">Arthrobacter uratoxydans</name>
    <dbReference type="NCBI Taxonomy" id="43667"/>
    <lineage>
        <taxon>Bacteria</taxon>
        <taxon>Bacillati</taxon>
        <taxon>Actinomycetota</taxon>
        <taxon>Actinomycetes</taxon>
        <taxon>Micrococcales</taxon>
        <taxon>Micrococcaceae</taxon>
        <taxon>Glutamicibacter</taxon>
    </lineage>
</organism>
<dbReference type="PROSITE" id="PS50110">
    <property type="entry name" value="RESPONSE_REGULATORY"/>
    <property type="match status" value="1"/>
</dbReference>
<dbReference type="Gene3D" id="6.10.250.690">
    <property type="match status" value="1"/>
</dbReference>
<gene>
    <name evidence="6" type="ORF">AUR04nite_08160</name>
</gene>
<dbReference type="SMART" id="SM00862">
    <property type="entry name" value="Trans_reg_C"/>
    <property type="match status" value="1"/>
</dbReference>
<dbReference type="InterPro" id="IPR036388">
    <property type="entry name" value="WH-like_DNA-bd_sf"/>
</dbReference>
<dbReference type="InterPro" id="IPR039420">
    <property type="entry name" value="WalR-like"/>
</dbReference>
<evidence type="ECO:0000313" key="7">
    <source>
        <dbReference type="Proteomes" id="UP000316612"/>
    </source>
</evidence>
<feature type="DNA-binding region" description="OmpR/PhoB-type" evidence="3">
    <location>
        <begin position="124"/>
        <end position="219"/>
    </location>
</feature>
<dbReference type="GO" id="GO:0005829">
    <property type="term" value="C:cytosol"/>
    <property type="evidence" value="ECO:0007669"/>
    <property type="project" value="TreeGrafter"/>
</dbReference>
<dbReference type="PROSITE" id="PS51755">
    <property type="entry name" value="OMPR_PHOB"/>
    <property type="match status" value="1"/>
</dbReference>
<dbReference type="InterPro" id="IPR001867">
    <property type="entry name" value="OmpR/PhoB-type_DNA-bd"/>
</dbReference>
<evidence type="ECO:0000259" key="5">
    <source>
        <dbReference type="PROSITE" id="PS51755"/>
    </source>
</evidence>
<dbReference type="GO" id="GO:0000156">
    <property type="term" value="F:phosphorelay response regulator activity"/>
    <property type="evidence" value="ECO:0007669"/>
    <property type="project" value="TreeGrafter"/>
</dbReference>
<dbReference type="CDD" id="cd00383">
    <property type="entry name" value="trans_reg_C"/>
    <property type="match status" value="1"/>
</dbReference>
<dbReference type="PANTHER" id="PTHR48111:SF36">
    <property type="entry name" value="TRANSCRIPTIONAL REGULATORY PROTEIN CUTR"/>
    <property type="match status" value="1"/>
</dbReference>
<dbReference type="Gene3D" id="1.10.10.10">
    <property type="entry name" value="Winged helix-like DNA-binding domain superfamily/Winged helix DNA-binding domain"/>
    <property type="match status" value="1"/>
</dbReference>
<evidence type="ECO:0000313" key="6">
    <source>
        <dbReference type="EMBL" id="GED05284.1"/>
    </source>
</evidence>
<evidence type="ECO:0000256" key="2">
    <source>
        <dbReference type="PROSITE-ProRule" id="PRU00169"/>
    </source>
</evidence>
<evidence type="ECO:0000256" key="1">
    <source>
        <dbReference type="ARBA" id="ARBA00023125"/>
    </source>
</evidence>
<sequence length="224" mass="24364">MRVLLIEDEPYISQALAQGMEQAGIAADCAMDGHRAIELLSVNDYDVAVVDRDIPGPSGDQVVAWMHEQRLGTRILMLTAAAQLDDVVSGFQLGADDYLAKPFAMKELVMRLVALARRPAASVPPVLEKYGVSLDPFKRTVHRDGTPIALSKKQFAILQILLEADGGVISAEQLLERAWDEHADPFTAVVRVTMSSLRKRLGAPPIIETVTGTGYRLSAAQEDS</sequence>
<dbReference type="Pfam" id="PF00486">
    <property type="entry name" value="Trans_reg_C"/>
    <property type="match status" value="1"/>
</dbReference>
<dbReference type="GO" id="GO:0032993">
    <property type="term" value="C:protein-DNA complex"/>
    <property type="evidence" value="ECO:0007669"/>
    <property type="project" value="TreeGrafter"/>
</dbReference>
<protein>
    <submittedName>
        <fullName evidence="6">DNA-binding response regulator</fullName>
    </submittedName>
</protein>
<dbReference type="InterPro" id="IPR011006">
    <property type="entry name" value="CheY-like_superfamily"/>
</dbReference>
<keyword evidence="2" id="KW-0597">Phosphoprotein</keyword>
<dbReference type="InterPro" id="IPR001789">
    <property type="entry name" value="Sig_transdc_resp-reg_receiver"/>
</dbReference>
<feature type="domain" description="Response regulatory" evidence="4">
    <location>
        <begin position="2"/>
        <end position="116"/>
    </location>
</feature>
<dbReference type="SMART" id="SM00448">
    <property type="entry name" value="REC"/>
    <property type="match status" value="1"/>
</dbReference>
<dbReference type="Proteomes" id="UP000316612">
    <property type="component" value="Unassembled WGS sequence"/>
</dbReference>
<proteinExistence type="predicted"/>
<dbReference type="PANTHER" id="PTHR48111">
    <property type="entry name" value="REGULATOR OF RPOS"/>
    <property type="match status" value="1"/>
</dbReference>
<name>A0A4Y4DN26_GLUUR</name>
<evidence type="ECO:0000259" key="4">
    <source>
        <dbReference type="PROSITE" id="PS50110"/>
    </source>
</evidence>
<reference evidence="6 7" key="1">
    <citation type="submission" date="2019-06" db="EMBL/GenBank/DDBJ databases">
        <title>Whole genome shotgun sequence of Glutamicibacter uratoxydans NBRC 15515.</title>
        <authorList>
            <person name="Hosoyama A."/>
            <person name="Uohara A."/>
            <person name="Ohji S."/>
            <person name="Ichikawa N."/>
        </authorList>
    </citation>
    <scope>NUCLEOTIDE SEQUENCE [LARGE SCALE GENOMIC DNA]</scope>
    <source>
        <strain evidence="6 7">NBRC 15515</strain>
    </source>
</reference>
<feature type="modified residue" description="4-aspartylphosphate" evidence="2">
    <location>
        <position position="51"/>
    </location>
</feature>
<dbReference type="GO" id="GO:0000976">
    <property type="term" value="F:transcription cis-regulatory region binding"/>
    <property type="evidence" value="ECO:0007669"/>
    <property type="project" value="TreeGrafter"/>
</dbReference>
<feature type="domain" description="OmpR/PhoB-type" evidence="5">
    <location>
        <begin position="124"/>
        <end position="219"/>
    </location>
</feature>
<accession>A0A4Y4DN26</accession>
<keyword evidence="7" id="KW-1185">Reference proteome</keyword>
<dbReference type="AlphaFoldDB" id="A0A4Y4DN26"/>
<evidence type="ECO:0000256" key="3">
    <source>
        <dbReference type="PROSITE-ProRule" id="PRU01091"/>
    </source>
</evidence>
<dbReference type="GO" id="GO:0006355">
    <property type="term" value="P:regulation of DNA-templated transcription"/>
    <property type="evidence" value="ECO:0007669"/>
    <property type="project" value="InterPro"/>
</dbReference>
<dbReference type="Pfam" id="PF00072">
    <property type="entry name" value="Response_reg"/>
    <property type="match status" value="1"/>
</dbReference>